<dbReference type="OrthoDB" id="416356at2759"/>
<name>A0A3P6T4Y8_CYLGO</name>
<dbReference type="CDD" id="cd03784">
    <property type="entry name" value="GT1_Gtf-like"/>
    <property type="match status" value="1"/>
</dbReference>
<comment type="subcellular location">
    <subcellularLocation>
        <location evidence="7">Membrane</location>
        <topology evidence="7">Single-pass membrane protein</topology>
    </subcellularLocation>
</comment>
<dbReference type="InterPro" id="IPR035595">
    <property type="entry name" value="UDP_glycos_trans_CS"/>
</dbReference>
<feature type="non-terminal residue" evidence="8">
    <location>
        <position position="1"/>
    </location>
</feature>
<dbReference type="Pfam" id="PF00201">
    <property type="entry name" value="UDPGT"/>
    <property type="match status" value="1"/>
</dbReference>
<gene>
    <name evidence="8" type="ORF">CGOC_LOCUS7152</name>
</gene>
<keyword evidence="4" id="KW-0732">Signal</keyword>
<dbReference type="InterPro" id="IPR050271">
    <property type="entry name" value="UDP-glycosyltransferase"/>
</dbReference>
<dbReference type="FunFam" id="3.40.50.2000:FF:000021">
    <property type="entry name" value="UDP-glucuronosyltransferase"/>
    <property type="match status" value="1"/>
</dbReference>
<dbReference type="SUPFAM" id="SSF53756">
    <property type="entry name" value="UDP-Glycosyltransferase/glycogen phosphorylase"/>
    <property type="match status" value="1"/>
</dbReference>
<comment type="similarity">
    <text evidence="1 6">Belongs to the UDP-glycosyltransferase family.</text>
</comment>
<dbReference type="Gene3D" id="3.40.50.2000">
    <property type="entry name" value="Glycogen Phosphorylase B"/>
    <property type="match status" value="1"/>
</dbReference>
<dbReference type="AlphaFoldDB" id="A0A3P6T4Y8"/>
<evidence type="ECO:0000256" key="4">
    <source>
        <dbReference type="ARBA" id="ARBA00022729"/>
    </source>
</evidence>
<evidence type="ECO:0000256" key="1">
    <source>
        <dbReference type="ARBA" id="ARBA00009995"/>
    </source>
</evidence>
<keyword evidence="2 6" id="KW-0328">Glycosyltransferase</keyword>
<dbReference type="GO" id="GO:0016020">
    <property type="term" value="C:membrane"/>
    <property type="evidence" value="ECO:0007669"/>
    <property type="project" value="UniProtKB-SubCell"/>
</dbReference>
<dbReference type="Proteomes" id="UP000271889">
    <property type="component" value="Unassembled WGS sequence"/>
</dbReference>
<dbReference type="EMBL" id="UYRV01024506">
    <property type="protein sequence ID" value="VDK75695.1"/>
    <property type="molecule type" value="Genomic_DNA"/>
</dbReference>
<keyword evidence="9" id="KW-1185">Reference proteome</keyword>
<evidence type="ECO:0000313" key="9">
    <source>
        <dbReference type="Proteomes" id="UP000271889"/>
    </source>
</evidence>
<protein>
    <recommendedName>
        <fullName evidence="7">UDP-glucuronosyltransferase</fullName>
        <ecNumber evidence="7">2.4.1.17</ecNumber>
    </recommendedName>
</protein>
<evidence type="ECO:0000256" key="6">
    <source>
        <dbReference type="RuleBase" id="RU003718"/>
    </source>
</evidence>
<dbReference type="EC" id="2.4.1.17" evidence="7"/>
<evidence type="ECO:0000256" key="5">
    <source>
        <dbReference type="ARBA" id="ARBA00047475"/>
    </source>
</evidence>
<evidence type="ECO:0000256" key="2">
    <source>
        <dbReference type="ARBA" id="ARBA00022676"/>
    </source>
</evidence>
<sequence length="203" mass="22989">FSQSKKYHVSTSSSVIDKLPPNVHTFEWFPQSDLLQNSKTKAFITHGGYNSFQEAISAAVPMIIIPLFGDQPRNARLGEKHHFAVRIHKSDVSADTVAEALEKVLNDQSYSSNMTRISNMVKKQPVDPSNLLVSWVNFVAEFKTLDNLVPAGNKLNFVQYHSLDVIAFLFTIVAVLTFIAYKIVKFIIKRAFSALPRRKYKEQ</sequence>
<dbReference type="InterPro" id="IPR002213">
    <property type="entry name" value="UDP_glucos_trans"/>
</dbReference>
<dbReference type="GO" id="GO:0015020">
    <property type="term" value="F:glucuronosyltransferase activity"/>
    <property type="evidence" value="ECO:0007669"/>
    <property type="project" value="UniProtKB-EC"/>
</dbReference>
<evidence type="ECO:0000313" key="8">
    <source>
        <dbReference type="EMBL" id="VDK75695.1"/>
    </source>
</evidence>
<proteinExistence type="inferred from homology"/>
<reference evidence="8 9" key="1">
    <citation type="submission" date="2018-11" db="EMBL/GenBank/DDBJ databases">
        <authorList>
            <consortium name="Pathogen Informatics"/>
        </authorList>
    </citation>
    <scope>NUCLEOTIDE SEQUENCE [LARGE SCALE GENOMIC DNA]</scope>
</reference>
<feature type="transmembrane region" description="Helical" evidence="7">
    <location>
        <begin position="165"/>
        <end position="188"/>
    </location>
</feature>
<keyword evidence="7" id="KW-0472">Membrane</keyword>
<evidence type="ECO:0000256" key="3">
    <source>
        <dbReference type="ARBA" id="ARBA00022679"/>
    </source>
</evidence>
<dbReference type="PROSITE" id="PS00375">
    <property type="entry name" value="UDPGT"/>
    <property type="match status" value="1"/>
</dbReference>
<dbReference type="PANTHER" id="PTHR48043">
    <property type="entry name" value="EG:EG0003.4 PROTEIN-RELATED"/>
    <property type="match status" value="1"/>
</dbReference>
<evidence type="ECO:0000256" key="7">
    <source>
        <dbReference type="RuleBase" id="RU362059"/>
    </source>
</evidence>
<dbReference type="PANTHER" id="PTHR48043:SF145">
    <property type="entry name" value="FI06409P-RELATED"/>
    <property type="match status" value="1"/>
</dbReference>
<accession>A0A3P6T4Y8</accession>
<organism evidence="8 9">
    <name type="scientific">Cylicostephanus goldi</name>
    <name type="common">Nematode worm</name>
    <dbReference type="NCBI Taxonomy" id="71465"/>
    <lineage>
        <taxon>Eukaryota</taxon>
        <taxon>Metazoa</taxon>
        <taxon>Ecdysozoa</taxon>
        <taxon>Nematoda</taxon>
        <taxon>Chromadorea</taxon>
        <taxon>Rhabditida</taxon>
        <taxon>Rhabditina</taxon>
        <taxon>Rhabditomorpha</taxon>
        <taxon>Strongyloidea</taxon>
        <taxon>Strongylidae</taxon>
        <taxon>Cylicostephanus</taxon>
    </lineage>
</organism>
<keyword evidence="7" id="KW-1133">Transmembrane helix</keyword>
<keyword evidence="7" id="KW-0812">Transmembrane</keyword>
<keyword evidence="3 6" id="KW-0808">Transferase</keyword>
<comment type="catalytic activity">
    <reaction evidence="5 7">
        <text>glucuronate acceptor + UDP-alpha-D-glucuronate = acceptor beta-D-glucuronoside + UDP + H(+)</text>
        <dbReference type="Rhea" id="RHEA:21032"/>
        <dbReference type="ChEBI" id="CHEBI:15378"/>
        <dbReference type="ChEBI" id="CHEBI:58052"/>
        <dbReference type="ChEBI" id="CHEBI:58223"/>
        <dbReference type="ChEBI" id="CHEBI:132367"/>
        <dbReference type="ChEBI" id="CHEBI:132368"/>
        <dbReference type="EC" id="2.4.1.17"/>
    </reaction>
</comment>